<dbReference type="EMBL" id="JAFLEQ010000003">
    <property type="protein sequence ID" value="MBN9643520.1"/>
    <property type="molecule type" value="Genomic_DNA"/>
</dbReference>
<keyword evidence="4" id="KW-0808">Transferase</keyword>
<evidence type="ECO:0000259" key="7">
    <source>
        <dbReference type="Pfam" id="PF00590"/>
    </source>
</evidence>
<dbReference type="NCBIfam" id="TIGR02469">
    <property type="entry name" value="CbiT"/>
    <property type="match status" value="1"/>
</dbReference>
<sequence>MISSSNARIEPGRKPAEPDPPVAVVGIGADGWRSLPEHHRDIISSAEVIIGSWRQLHLIPDTVHGERRPWPSPLVPAVEEMFAGLSGTRVVVLASGDPMFHGIGTTLCRILGTAAVTVYPLASSVSVACARLGWPVETTPVVSLVTGRIEALVPLIGDGRPFVVLSRDETSPDKICRLLRDTGHDHARVTVLSDLGSADEKITAGTAGCPPEVSSALSVVAVIPQGPTATRLPGLADDMFDHDGQITKQHVRALTVCALAPRPGEVLWDIGGGSGSVAIEFLRSTPATKAVVFEQNPQRAETIAANARKLGVGELVTVVGSAPGSVVAAAADPDIPAPDVVFIGGGLTTAGVADQAVASLGPGGRIVANAVTVESAAVLRELRQLHGGHITEIAISREHAVGRFTTMKPALPVLQWSAVMGMKPPACAAGGHHLSLVNDIQQQETVEKKP</sequence>
<dbReference type="PIRSF" id="PIRSF036428">
    <property type="entry name" value="CobL"/>
    <property type="match status" value="1"/>
</dbReference>
<dbReference type="NCBIfam" id="TIGR02467">
    <property type="entry name" value="CbiE"/>
    <property type="match status" value="1"/>
</dbReference>
<protein>
    <submittedName>
        <fullName evidence="8">Precorrin-6y C5,15-methyltransferase (Decarboxylating) subunit CbiE</fullName>
    </submittedName>
</protein>
<organism evidence="8 9">
    <name type="scientific">Corynebacterium mendelii</name>
    <dbReference type="NCBI Taxonomy" id="2765362"/>
    <lineage>
        <taxon>Bacteria</taxon>
        <taxon>Bacillati</taxon>
        <taxon>Actinomycetota</taxon>
        <taxon>Actinomycetes</taxon>
        <taxon>Mycobacteriales</taxon>
        <taxon>Corynebacteriaceae</taxon>
        <taxon>Corynebacterium</taxon>
    </lineage>
</organism>
<dbReference type="Gene3D" id="3.40.50.150">
    <property type="entry name" value="Vaccinia Virus protein VP39"/>
    <property type="match status" value="1"/>
</dbReference>
<comment type="caution">
    <text evidence="8">The sequence shown here is derived from an EMBL/GenBank/DDBJ whole genome shotgun (WGS) entry which is preliminary data.</text>
</comment>
<dbReference type="GO" id="GO:0008276">
    <property type="term" value="F:protein methyltransferase activity"/>
    <property type="evidence" value="ECO:0007669"/>
    <property type="project" value="InterPro"/>
</dbReference>
<evidence type="ECO:0000256" key="2">
    <source>
        <dbReference type="ARBA" id="ARBA00022573"/>
    </source>
</evidence>
<feature type="domain" description="Tetrapyrrole methylase" evidence="7">
    <location>
        <begin position="22"/>
        <end position="208"/>
    </location>
</feature>
<comment type="pathway">
    <text evidence="1">Cofactor biosynthesis; adenosylcobalamin biosynthesis.</text>
</comment>
<evidence type="ECO:0000256" key="5">
    <source>
        <dbReference type="ARBA" id="ARBA00022691"/>
    </source>
</evidence>
<dbReference type="GO" id="GO:0032259">
    <property type="term" value="P:methylation"/>
    <property type="evidence" value="ECO:0007669"/>
    <property type="project" value="UniProtKB-KW"/>
</dbReference>
<evidence type="ECO:0000256" key="3">
    <source>
        <dbReference type="ARBA" id="ARBA00022603"/>
    </source>
</evidence>
<dbReference type="GO" id="GO:0009236">
    <property type="term" value="P:cobalamin biosynthetic process"/>
    <property type="evidence" value="ECO:0007669"/>
    <property type="project" value="UniProtKB-KW"/>
</dbReference>
<evidence type="ECO:0000256" key="6">
    <source>
        <dbReference type="SAM" id="MobiDB-lite"/>
    </source>
</evidence>
<keyword evidence="5" id="KW-0949">S-adenosyl-L-methionine</keyword>
<accession>A0A939IWK6</accession>
<dbReference type="InterPro" id="IPR035996">
    <property type="entry name" value="4pyrrol_Methylase_sf"/>
</dbReference>
<dbReference type="SUPFAM" id="SSF53790">
    <property type="entry name" value="Tetrapyrrole methylase"/>
    <property type="match status" value="1"/>
</dbReference>
<gene>
    <name evidence="8" type="primary">cbiE</name>
    <name evidence="8" type="ORF">JZY06_02590</name>
</gene>
<dbReference type="AlphaFoldDB" id="A0A939IWK6"/>
<keyword evidence="9" id="KW-1185">Reference proteome</keyword>
<proteinExistence type="predicted"/>
<evidence type="ECO:0000313" key="9">
    <source>
        <dbReference type="Proteomes" id="UP000664332"/>
    </source>
</evidence>
<dbReference type="PANTHER" id="PTHR43182:SF1">
    <property type="entry name" value="COBALT-PRECORRIN-7 C(5)-METHYLTRANSFERASE"/>
    <property type="match status" value="1"/>
</dbReference>
<dbReference type="PANTHER" id="PTHR43182">
    <property type="entry name" value="COBALT-PRECORRIN-6B C(15)-METHYLTRANSFERASE (DECARBOXYLATING)"/>
    <property type="match status" value="1"/>
</dbReference>
<dbReference type="InterPro" id="IPR014777">
    <property type="entry name" value="4pyrrole_Mease_sub1"/>
</dbReference>
<keyword evidence="3" id="KW-0489">Methyltransferase</keyword>
<dbReference type="Pfam" id="PF00590">
    <property type="entry name" value="TP_methylase"/>
    <property type="match status" value="1"/>
</dbReference>
<dbReference type="Gene3D" id="3.30.950.10">
    <property type="entry name" value="Methyltransferase, Cobalt-precorrin-4 Transmethylase, Domain 2"/>
    <property type="match status" value="1"/>
</dbReference>
<reference evidence="8" key="1">
    <citation type="submission" date="2021-03" db="EMBL/GenBank/DDBJ databases">
        <authorList>
            <person name="Sun Q."/>
        </authorList>
    </citation>
    <scope>NUCLEOTIDE SEQUENCE</scope>
    <source>
        <strain evidence="8">CCM 8862</strain>
    </source>
</reference>
<dbReference type="Gene3D" id="3.40.1010.10">
    <property type="entry name" value="Cobalt-precorrin-4 Transmethylase, Domain 1"/>
    <property type="match status" value="1"/>
</dbReference>
<dbReference type="SUPFAM" id="SSF53335">
    <property type="entry name" value="S-adenosyl-L-methionine-dependent methyltransferases"/>
    <property type="match status" value="1"/>
</dbReference>
<evidence type="ECO:0000313" key="8">
    <source>
        <dbReference type="EMBL" id="MBN9643520.1"/>
    </source>
</evidence>
<dbReference type="InterPro" id="IPR006365">
    <property type="entry name" value="Cbl_synth_CobL"/>
</dbReference>
<dbReference type="InterPro" id="IPR029063">
    <property type="entry name" value="SAM-dependent_MTases_sf"/>
</dbReference>
<dbReference type="Proteomes" id="UP000664332">
    <property type="component" value="Unassembled WGS sequence"/>
</dbReference>
<evidence type="ECO:0000256" key="4">
    <source>
        <dbReference type="ARBA" id="ARBA00022679"/>
    </source>
</evidence>
<dbReference type="InterPro" id="IPR000878">
    <property type="entry name" value="4pyrrol_Mease"/>
</dbReference>
<dbReference type="InterPro" id="IPR050714">
    <property type="entry name" value="Cobalamin_biosynth_MTase"/>
</dbReference>
<evidence type="ECO:0000256" key="1">
    <source>
        <dbReference type="ARBA" id="ARBA00004953"/>
    </source>
</evidence>
<keyword evidence="2" id="KW-0169">Cobalamin biosynthesis</keyword>
<dbReference type="InterPro" id="IPR014776">
    <property type="entry name" value="4pyrrole_Mease_sub2"/>
</dbReference>
<feature type="region of interest" description="Disordered" evidence="6">
    <location>
        <begin position="1"/>
        <end position="21"/>
    </location>
</feature>
<dbReference type="InterPro" id="IPR014008">
    <property type="entry name" value="Cbl_synth_MTase_CbiT"/>
</dbReference>
<dbReference type="InterPro" id="IPR012818">
    <property type="entry name" value="CbiE"/>
</dbReference>
<name>A0A939IWK6_9CORY</name>
<dbReference type="CDD" id="cd11644">
    <property type="entry name" value="Precorrin-6Y-MT"/>
    <property type="match status" value="1"/>
</dbReference>
<dbReference type="RefSeq" id="WP_207118219.1">
    <property type="nucleotide sequence ID" value="NZ_JAFLEQ010000003.1"/>
</dbReference>